<keyword evidence="3" id="KW-1185">Reference proteome</keyword>
<dbReference type="AlphaFoldDB" id="A0A1D8K835"/>
<reference evidence="2 3" key="1">
    <citation type="submission" date="2016-09" db="EMBL/GenBank/DDBJ databases">
        <title>Acidihalobacter prosperus V6 (DSM14174).</title>
        <authorList>
            <person name="Khaleque H.N."/>
            <person name="Ramsay J.P."/>
            <person name="Murphy R.J.T."/>
            <person name="Kaksonen A.H."/>
            <person name="Boxall N.J."/>
            <person name="Watkin E.L.J."/>
        </authorList>
    </citation>
    <scope>NUCLEOTIDE SEQUENCE [LARGE SCALE GENOMIC DNA]</scope>
    <source>
        <strain evidence="2 3">V6</strain>
    </source>
</reference>
<gene>
    <name evidence="2" type="ORF">BJI67_08545</name>
</gene>
<dbReference type="Proteomes" id="UP000095342">
    <property type="component" value="Chromosome"/>
</dbReference>
<accession>A0A1D8K835</accession>
<evidence type="ECO:0000256" key="1">
    <source>
        <dbReference type="SAM" id="Phobius"/>
    </source>
</evidence>
<keyword evidence="1" id="KW-1133">Transmembrane helix</keyword>
<feature type="transmembrane region" description="Helical" evidence="1">
    <location>
        <begin position="52"/>
        <end position="82"/>
    </location>
</feature>
<keyword evidence="1" id="KW-0472">Membrane</keyword>
<dbReference type="KEGG" id="aaeo:BJI67_08545"/>
<evidence type="ECO:0008006" key="4">
    <source>
        <dbReference type="Google" id="ProtNLM"/>
    </source>
</evidence>
<name>A0A1D8K835_9GAMM</name>
<dbReference type="EMBL" id="CP017448">
    <property type="protein sequence ID" value="AOV17098.1"/>
    <property type="molecule type" value="Genomic_DNA"/>
</dbReference>
<evidence type="ECO:0000313" key="2">
    <source>
        <dbReference type="EMBL" id="AOV17098.1"/>
    </source>
</evidence>
<keyword evidence="1" id="KW-0812">Transmembrane</keyword>
<dbReference type="RefSeq" id="WP_070072669.1">
    <property type="nucleotide sequence ID" value="NZ_CP017448.1"/>
</dbReference>
<evidence type="ECO:0000313" key="3">
    <source>
        <dbReference type="Proteomes" id="UP000095342"/>
    </source>
</evidence>
<proteinExistence type="predicted"/>
<feature type="transmembrane region" description="Helical" evidence="1">
    <location>
        <begin position="22"/>
        <end position="40"/>
    </location>
</feature>
<protein>
    <recommendedName>
        <fullName evidence="4">MFS transporter</fullName>
    </recommendedName>
</protein>
<organism evidence="2 3">
    <name type="scientific">Acidihalobacter aeolianus</name>
    <dbReference type="NCBI Taxonomy" id="2792603"/>
    <lineage>
        <taxon>Bacteria</taxon>
        <taxon>Pseudomonadati</taxon>
        <taxon>Pseudomonadota</taxon>
        <taxon>Gammaproteobacteria</taxon>
        <taxon>Chromatiales</taxon>
        <taxon>Ectothiorhodospiraceae</taxon>
        <taxon>Acidihalobacter</taxon>
    </lineage>
</organism>
<sequence length="85" mass="9094">MTLDQAGQAGRGSVFSWAMYDWANSAFATIVMAGFFPIFFRDFWSKGQASDVITFHLGAVNSFASLFVAIIAPVLGAIAAYFGAT</sequence>